<keyword evidence="3" id="KW-0963">Cytoplasm</keyword>
<keyword evidence="9" id="KW-1271">Inflammasome</keyword>
<dbReference type="EMBL" id="KV952196">
    <property type="protein sequence ID" value="PIO24013.1"/>
    <property type="molecule type" value="Genomic_DNA"/>
</dbReference>
<dbReference type="InterPro" id="IPR001611">
    <property type="entry name" value="Leu-rich_rpt"/>
</dbReference>
<evidence type="ECO:0000313" key="12">
    <source>
        <dbReference type="Proteomes" id="UP000228934"/>
    </source>
</evidence>
<dbReference type="InterPro" id="IPR027417">
    <property type="entry name" value="P-loop_NTPase"/>
</dbReference>
<dbReference type="InterPro" id="IPR050637">
    <property type="entry name" value="NLRP_innate_immun_reg"/>
</dbReference>
<dbReference type="Pfam" id="PF17776">
    <property type="entry name" value="NLRC4_HD2"/>
    <property type="match status" value="1"/>
</dbReference>
<keyword evidence="12" id="KW-1185">Reference proteome</keyword>
<dbReference type="OrthoDB" id="120976at2759"/>
<dbReference type="Pfam" id="PF05729">
    <property type="entry name" value="NACHT"/>
    <property type="match status" value="1"/>
</dbReference>
<evidence type="ECO:0000256" key="8">
    <source>
        <dbReference type="ARBA" id="ARBA00023198"/>
    </source>
</evidence>
<dbReference type="SUPFAM" id="SSF52540">
    <property type="entry name" value="P-loop containing nucleoside triphosphate hydrolases"/>
    <property type="match status" value="1"/>
</dbReference>
<gene>
    <name evidence="11" type="ORF">AB205_0130430</name>
</gene>
<dbReference type="Gene3D" id="3.40.50.300">
    <property type="entry name" value="P-loop containing nucleotide triphosphate hydrolases"/>
    <property type="match status" value="1"/>
</dbReference>
<dbReference type="PROSITE" id="PS50837">
    <property type="entry name" value="NACHT"/>
    <property type="match status" value="1"/>
</dbReference>
<dbReference type="SMART" id="SM00367">
    <property type="entry name" value="LRR_CC"/>
    <property type="match status" value="4"/>
</dbReference>
<organism evidence="11 12">
    <name type="scientific">Aquarana catesbeiana</name>
    <name type="common">American bullfrog</name>
    <name type="synonym">Rana catesbeiana</name>
    <dbReference type="NCBI Taxonomy" id="8400"/>
    <lineage>
        <taxon>Eukaryota</taxon>
        <taxon>Metazoa</taxon>
        <taxon>Chordata</taxon>
        <taxon>Craniata</taxon>
        <taxon>Vertebrata</taxon>
        <taxon>Euteleostomi</taxon>
        <taxon>Amphibia</taxon>
        <taxon>Batrachia</taxon>
        <taxon>Anura</taxon>
        <taxon>Neobatrachia</taxon>
        <taxon>Ranoidea</taxon>
        <taxon>Ranidae</taxon>
        <taxon>Aquarana</taxon>
    </lineage>
</organism>
<dbReference type="InterPro" id="IPR032675">
    <property type="entry name" value="LRR_dom_sf"/>
</dbReference>
<comment type="subcellular location">
    <subcellularLocation>
        <location evidence="1">Inflammasome</location>
    </subcellularLocation>
</comment>
<dbReference type="Pfam" id="PF13516">
    <property type="entry name" value="LRR_6"/>
    <property type="match status" value="4"/>
</dbReference>
<evidence type="ECO:0000256" key="5">
    <source>
        <dbReference type="ARBA" id="ARBA00022741"/>
    </source>
</evidence>
<proteinExistence type="inferred from homology"/>
<dbReference type="AlphaFoldDB" id="A0A2G9R9S7"/>
<evidence type="ECO:0000256" key="1">
    <source>
        <dbReference type="ARBA" id="ARBA00004110"/>
    </source>
</evidence>
<protein>
    <recommendedName>
        <fullName evidence="10">NACHT domain-containing protein</fullName>
    </recommendedName>
</protein>
<accession>A0A2G9R9S7</accession>
<dbReference type="SMART" id="SM00368">
    <property type="entry name" value="LRR_RI"/>
    <property type="match status" value="6"/>
</dbReference>
<reference evidence="12" key="1">
    <citation type="journal article" date="2017" name="Nat. Commun.">
        <title>The North American bullfrog draft genome provides insight into hormonal regulation of long noncoding RNA.</title>
        <authorList>
            <person name="Hammond S.A."/>
            <person name="Warren R.L."/>
            <person name="Vandervalk B.P."/>
            <person name="Kucuk E."/>
            <person name="Khan H."/>
            <person name="Gibb E.A."/>
            <person name="Pandoh P."/>
            <person name="Kirk H."/>
            <person name="Zhao Y."/>
            <person name="Jones M."/>
            <person name="Mungall A.J."/>
            <person name="Coope R."/>
            <person name="Pleasance S."/>
            <person name="Moore R.A."/>
            <person name="Holt R.A."/>
            <person name="Round J.M."/>
            <person name="Ohora S."/>
            <person name="Walle B.V."/>
            <person name="Veldhoen N."/>
            <person name="Helbing C.C."/>
            <person name="Birol I."/>
        </authorList>
    </citation>
    <scope>NUCLEOTIDE SEQUENCE [LARGE SCALE GENOMIC DNA]</scope>
</reference>
<dbReference type="InterPro" id="IPR006553">
    <property type="entry name" value="Leu-rich_rpt_Cys-con_subtyp"/>
</dbReference>
<keyword evidence="5" id="KW-0547">Nucleotide-binding</keyword>
<keyword evidence="7" id="KW-0832">Ubl conjugation</keyword>
<evidence type="ECO:0000256" key="9">
    <source>
        <dbReference type="ARBA" id="ARBA00023233"/>
    </source>
</evidence>
<dbReference type="InterPro" id="IPR007111">
    <property type="entry name" value="NACHT_NTPase"/>
</dbReference>
<dbReference type="Proteomes" id="UP000228934">
    <property type="component" value="Unassembled WGS sequence"/>
</dbReference>
<keyword evidence="8" id="KW-0395">Inflammatory response</keyword>
<keyword evidence="6" id="KW-0067">ATP-binding</keyword>
<evidence type="ECO:0000256" key="7">
    <source>
        <dbReference type="ARBA" id="ARBA00022843"/>
    </source>
</evidence>
<dbReference type="GO" id="GO:0005524">
    <property type="term" value="F:ATP binding"/>
    <property type="evidence" value="ECO:0007669"/>
    <property type="project" value="UniProtKB-KW"/>
</dbReference>
<evidence type="ECO:0000256" key="2">
    <source>
        <dbReference type="ARBA" id="ARBA00008665"/>
    </source>
</evidence>
<comment type="similarity">
    <text evidence="2">Belongs to the NLRP family.</text>
</comment>
<evidence type="ECO:0000259" key="10">
    <source>
        <dbReference type="PROSITE" id="PS50837"/>
    </source>
</evidence>
<evidence type="ECO:0000256" key="6">
    <source>
        <dbReference type="ARBA" id="ARBA00022840"/>
    </source>
</evidence>
<dbReference type="PANTHER" id="PTHR45690:SF19">
    <property type="entry name" value="NACHT, LRR AND PYD DOMAINS-CONTAINING PROTEIN 3"/>
    <property type="match status" value="1"/>
</dbReference>
<dbReference type="SUPFAM" id="SSF52047">
    <property type="entry name" value="RNI-like"/>
    <property type="match status" value="1"/>
</dbReference>
<keyword evidence="4" id="KW-0677">Repeat</keyword>
<evidence type="ECO:0000313" key="11">
    <source>
        <dbReference type="EMBL" id="PIO24013.1"/>
    </source>
</evidence>
<sequence>MEESETLVEHRPPGTTLESQRFLINERYVNLIVVSTDEFRQRPQNELIQTGVKHEECLKETQSRLEHISPNKLFCWNLQSQCVPHAVMVSGVPGIGKSTLIQKFVYDWVTGKHYQRFAFVFFFRFRDLNRLGEVSLEEMILQQYLYLESQIGDILKDPERLLFIFDSLDESIQQIDFRSSKLSRPKQRTHFGEIVVSLVRQSLLKGCSVLITSRPTRLTSVATDVFQRIAEIMGFLHEDRLIFFNNFFGNEELSEKAFHFVQENDTLYTFCYIPSYCWIICTVLSMCFRAQPTISDQLMTSLPKTVTQLFVTFVSNILANHRQNKDSGHTAWELLTSIGWMAEHGVMNHLIVFDQRHLESFSVRNDNHLFSSFMMESGQPPDVDYTFLHLTLQEFFAALVHFINCNPHRLQKTLDKAESYQDGRAEIFLRFLCGLSDSSTRSMLKSHVGELSTQAARHVITWIQKKTVEKLKAEQPTEDKADLLNVFYYLYEARNKALVSQCIGSNNIDISGVSLTPLDCSVLSFILQTCKGTEEVNLNSCNIQNEGLRKLIPALHNIKSLSLNNNHLTDSSCPHLASGIRNNQTLRTLDLAGNNLEGPHFRDLMEALTTSWIEALHLYNNHLTDSSCLHLASGIRNNQAMRSLNLTGNNLEGPHFRELMEALRTSRIEELQLDRNHLTDSSCSHLATGIKNNQTLKIMDLSWNNLEGPHFRDLMDALTTSRIEELHLNGNHLTDSSCSHLAYGIRNTQTLRTLDLSGNNLEGPHFRDLMEALTTSGIEELQIVNMFLSDEAKSKLKKLESLRPGLKVSIG</sequence>
<dbReference type="InterPro" id="IPR041267">
    <property type="entry name" value="NLRP_HD2"/>
</dbReference>
<dbReference type="PANTHER" id="PTHR45690">
    <property type="entry name" value="NACHT, LRR AND PYD DOMAINS-CONTAINING PROTEIN 12"/>
    <property type="match status" value="1"/>
</dbReference>
<evidence type="ECO:0000256" key="3">
    <source>
        <dbReference type="ARBA" id="ARBA00022490"/>
    </source>
</evidence>
<feature type="domain" description="NACHT" evidence="10">
    <location>
        <begin position="85"/>
        <end position="215"/>
    </location>
</feature>
<dbReference type="Gene3D" id="3.80.10.10">
    <property type="entry name" value="Ribonuclease Inhibitor"/>
    <property type="match status" value="1"/>
</dbReference>
<evidence type="ECO:0000256" key="4">
    <source>
        <dbReference type="ARBA" id="ARBA00022737"/>
    </source>
</evidence>
<name>A0A2G9R9S7_AQUCT</name>
<dbReference type="GO" id="GO:0005829">
    <property type="term" value="C:cytosol"/>
    <property type="evidence" value="ECO:0007669"/>
    <property type="project" value="UniProtKB-SubCell"/>
</dbReference>